<keyword evidence="10" id="KW-1185">Reference proteome</keyword>
<dbReference type="PANTHER" id="PTHR30563:SF0">
    <property type="entry name" value="DNA RECOMBINATION PROTEIN RMUC"/>
    <property type="match status" value="1"/>
</dbReference>
<evidence type="ECO:0000256" key="1">
    <source>
        <dbReference type="ARBA" id="ARBA00003416"/>
    </source>
</evidence>
<dbReference type="AlphaFoldDB" id="A0A3L7AQE8"/>
<proteinExistence type="inferred from homology"/>
<reference evidence="9 10" key="1">
    <citation type="submission" date="2018-10" db="EMBL/GenBank/DDBJ databases">
        <title>Xanthobacter tagetidis genome sequencing and assembly.</title>
        <authorList>
            <person name="Maclea K.S."/>
            <person name="Goen A.E."/>
            <person name="Fatima S.A."/>
        </authorList>
    </citation>
    <scope>NUCLEOTIDE SEQUENCE [LARGE SCALE GENOMIC DNA]</scope>
    <source>
        <strain evidence="9 10">ATCC 700314</strain>
    </source>
</reference>
<feature type="region of interest" description="Disordered" evidence="7">
    <location>
        <begin position="372"/>
        <end position="394"/>
    </location>
</feature>
<dbReference type="GO" id="GO:0006310">
    <property type="term" value="P:DNA recombination"/>
    <property type="evidence" value="ECO:0007669"/>
    <property type="project" value="UniProtKB-KW"/>
</dbReference>
<dbReference type="Pfam" id="PF02646">
    <property type="entry name" value="RmuC"/>
    <property type="match status" value="1"/>
</dbReference>
<comment type="caution">
    <text evidence="9">The sequence shown here is derived from an EMBL/GenBank/DDBJ whole genome shotgun (WGS) entry which is preliminary data.</text>
</comment>
<dbReference type="Proteomes" id="UP000269692">
    <property type="component" value="Unassembled WGS sequence"/>
</dbReference>
<evidence type="ECO:0000256" key="7">
    <source>
        <dbReference type="SAM" id="MobiDB-lite"/>
    </source>
</evidence>
<dbReference type="RefSeq" id="WP_121621513.1">
    <property type="nucleotide sequence ID" value="NZ_JACIIW010000004.1"/>
</dbReference>
<accession>A0A3L7AQE8</accession>
<keyword evidence="5" id="KW-0233">DNA recombination</keyword>
<dbReference type="PANTHER" id="PTHR30563">
    <property type="entry name" value="DNA RECOMBINATION PROTEIN RMUC"/>
    <property type="match status" value="1"/>
</dbReference>
<evidence type="ECO:0000256" key="4">
    <source>
        <dbReference type="ARBA" id="ARBA00023054"/>
    </source>
</evidence>
<evidence type="ECO:0000256" key="5">
    <source>
        <dbReference type="ARBA" id="ARBA00023172"/>
    </source>
</evidence>
<evidence type="ECO:0000256" key="3">
    <source>
        <dbReference type="ARBA" id="ARBA00021840"/>
    </source>
</evidence>
<feature type="transmembrane region" description="Helical" evidence="8">
    <location>
        <begin position="20"/>
        <end position="38"/>
    </location>
</feature>
<keyword evidence="8" id="KW-0812">Transmembrane</keyword>
<evidence type="ECO:0000256" key="8">
    <source>
        <dbReference type="SAM" id="Phobius"/>
    </source>
</evidence>
<feature type="coiled-coil region" evidence="6">
    <location>
        <begin position="130"/>
        <end position="157"/>
    </location>
</feature>
<name>A0A3L7AQE8_9HYPH</name>
<keyword evidence="8" id="KW-1133">Transmembrane helix</keyword>
<comment type="similarity">
    <text evidence="2">Belongs to the RmuC family.</text>
</comment>
<organism evidence="9 10">
    <name type="scientific">Xanthobacter tagetidis</name>
    <dbReference type="NCBI Taxonomy" id="60216"/>
    <lineage>
        <taxon>Bacteria</taxon>
        <taxon>Pseudomonadati</taxon>
        <taxon>Pseudomonadota</taxon>
        <taxon>Alphaproteobacteria</taxon>
        <taxon>Hyphomicrobiales</taxon>
        <taxon>Xanthobacteraceae</taxon>
        <taxon>Xanthobacter</taxon>
    </lineage>
</organism>
<evidence type="ECO:0000313" key="9">
    <source>
        <dbReference type="EMBL" id="RLP81698.1"/>
    </source>
</evidence>
<dbReference type="InterPro" id="IPR003798">
    <property type="entry name" value="DNA_recombination_RmuC"/>
</dbReference>
<keyword evidence="8" id="KW-0472">Membrane</keyword>
<comment type="function">
    <text evidence="1">Involved in DNA recombination.</text>
</comment>
<evidence type="ECO:0000256" key="6">
    <source>
        <dbReference type="SAM" id="Coils"/>
    </source>
</evidence>
<evidence type="ECO:0000256" key="2">
    <source>
        <dbReference type="ARBA" id="ARBA00009840"/>
    </source>
</evidence>
<evidence type="ECO:0000313" key="10">
    <source>
        <dbReference type="Proteomes" id="UP000269692"/>
    </source>
</evidence>
<dbReference type="EMBL" id="RCTF01000001">
    <property type="protein sequence ID" value="RLP81698.1"/>
    <property type="molecule type" value="Genomic_DNA"/>
</dbReference>
<gene>
    <name evidence="9" type="primary">rmuC</name>
    <name evidence="9" type="ORF">D9R14_01495</name>
</gene>
<protein>
    <recommendedName>
        <fullName evidence="3">DNA recombination protein RmuC homolog</fullName>
    </recommendedName>
</protein>
<dbReference type="OrthoDB" id="370725at2"/>
<keyword evidence="4 6" id="KW-0175">Coiled coil</keyword>
<sequence>MFDVLFVLAGRAVTPAEALAAGAAAVAVLLLVILAAMWRLSRARAVAHAQDTVRALELERRLRELARIQAETAGRVQSMGETLAHRQGELARAVAERLDATSHRLGESMSSSARATHESLARLAERLAMVEQAERSLSDLSSQVLSLRQTLANKQARGAFGQARMEAIVADGLPKDSFAFQHTLASGRRPDCAIFLPGDPRPLLIDAKFPLEGVTAFREATTMEARKAAGQRLRSDLMKHVGDVAERYLVPGETQDIALIFVPSESVYGEIHEHFDAVVQDAFRRRVVLVSPSLLMLAVQMVQAIAKDARMREQADRIRAEVGALVADVARLRERVGDLGKHFALAGDDVAKVLVSADKIARRGTRLEQLEFEAPAPPAPALPVAANDERPAAE</sequence>